<gene>
    <name evidence="1" type="ORF">VNO78_17218</name>
</gene>
<proteinExistence type="predicted"/>
<name>A0AAN9SMJ0_PSOTE</name>
<evidence type="ECO:0000313" key="1">
    <source>
        <dbReference type="EMBL" id="KAK7396308.1"/>
    </source>
</evidence>
<comment type="caution">
    <text evidence="1">The sequence shown here is derived from an EMBL/GenBank/DDBJ whole genome shotgun (WGS) entry which is preliminary data.</text>
</comment>
<protein>
    <submittedName>
        <fullName evidence="1">Uncharacterized protein</fullName>
    </submittedName>
</protein>
<sequence>MIIIFQHLCKSFLLLCYLIFMKFSPFTSLGRFNITVTCEVITQKAHHLILSLDGMAMTHNQRSNLFAHAGKVTPKSGFCIALSDDEKGSSHPPVQLNLLPSTPILPIPWLSDACNNTLFLCSYA</sequence>
<dbReference type="EMBL" id="JAYMYS010000004">
    <property type="protein sequence ID" value="KAK7396308.1"/>
    <property type="molecule type" value="Genomic_DNA"/>
</dbReference>
<organism evidence="1 2">
    <name type="scientific">Psophocarpus tetragonolobus</name>
    <name type="common">Winged bean</name>
    <name type="synonym">Dolichos tetragonolobus</name>
    <dbReference type="NCBI Taxonomy" id="3891"/>
    <lineage>
        <taxon>Eukaryota</taxon>
        <taxon>Viridiplantae</taxon>
        <taxon>Streptophyta</taxon>
        <taxon>Embryophyta</taxon>
        <taxon>Tracheophyta</taxon>
        <taxon>Spermatophyta</taxon>
        <taxon>Magnoliopsida</taxon>
        <taxon>eudicotyledons</taxon>
        <taxon>Gunneridae</taxon>
        <taxon>Pentapetalae</taxon>
        <taxon>rosids</taxon>
        <taxon>fabids</taxon>
        <taxon>Fabales</taxon>
        <taxon>Fabaceae</taxon>
        <taxon>Papilionoideae</taxon>
        <taxon>50 kb inversion clade</taxon>
        <taxon>NPAAA clade</taxon>
        <taxon>indigoferoid/millettioid clade</taxon>
        <taxon>Phaseoleae</taxon>
        <taxon>Psophocarpus</taxon>
    </lineage>
</organism>
<dbReference type="Proteomes" id="UP001386955">
    <property type="component" value="Unassembled WGS sequence"/>
</dbReference>
<reference evidence="1 2" key="1">
    <citation type="submission" date="2024-01" db="EMBL/GenBank/DDBJ databases">
        <title>The genomes of 5 underutilized Papilionoideae crops provide insights into root nodulation and disease resistanc.</title>
        <authorList>
            <person name="Jiang F."/>
        </authorList>
    </citation>
    <scope>NUCLEOTIDE SEQUENCE [LARGE SCALE GENOMIC DNA]</scope>
    <source>
        <strain evidence="1">DUOXIRENSHENG_FW03</strain>
        <tissue evidence="1">Leaves</tissue>
    </source>
</reference>
<keyword evidence="2" id="KW-1185">Reference proteome</keyword>
<accession>A0AAN9SMJ0</accession>
<dbReference type="AlphaFoldDB" id="A0AAN9SMJ0"/>
<evidence type="ECO:0000313" key="2">
    <source>
        <dbReference type="Proteomes" id="UP001386955"/>
    </source>
</evidence>